<name>A0ABX1GPV8_9FLAO</name>
<proteinExistence type="predicted"/>
<protein>
    <submittedName>
        <fullName evidence="1">Uncharacterized protein</fullName>
    </submittedName>
</protein>
<evidence type="ECO:0000313" key="1">
    <source>
        <dbReference type="EMBL" id="NKI30990.1"/>
    </source>
</evidence>
<evidence type="ECO:0000313" key="2">
    <source>
        <dbReference type="Proteomes" id="UP000718451"/>
    </source>
</evidence>
<reference evidence="1 2" key="1">
    <citation type="submission" date="2020-04" db="EMBL/GenBank/DDBJ databases">
        <authorList>
            <person name="Yoon J."/>
        </authorList>
    </citation>
    <scope>NUCLEOTIDE SEQUENCE [LARGE SCALE GENOMIC DNA]</scope>
    <source>
        <strain evidence="1 2">DJ-13</strain>
    </source>
</reference>
<comment type="caution">
    <text evidence="1">The sequence shown here is derived from an EMBL/GenBank/DDBJ whole genome shotgun (WGS) entry which is preliminary data.</text>
</comment>
<organism evidence="1 2">
    <name type="scientific">Croceivirga thetidis</name>
    <dbReference type="NCBI Taxonomy" id="2721623"/>
    <lineage>
        <taxon>Bacteria</taxon>
        <taxon>Pseudomonadati</taxon>
        <taxon>Bacteroidota</taxon>
        <taxon>Flavobacteriia</taxon>
        <taxon>Flavobacteriales</taxon>
        <taxon>Flavobacteriaceae</taxon>
        <taxon>Croceivirga</taxon>
    </lineage>
</organism>
<gene>
    <name evidence="1" type="ORF">HCU67_03480</name>
</gene>
<dbReference type="RefSeq" id="WP_168551193.1">
    <property type="nucleotide sequence ID" value="NZ_JAAWWL010000001.1"/>
</dbReference>
<keyword evidence="2" id="KW-1185">Reference proteome</keyword>
<sequence>MGKLLFSRLMILTCLLLSLIVKGQEDSYYVFHVTGEPMLNDSLVLAKGMFVAKDNFLTLGENDELLLSDQNGALYEIKKKVTLPYGRIAHYKKKEVQENGVVKYLKFVWKKLWEKRSNDNVGVVFRASNSTIPLYPLDSVSVFGKELNFSWKPTQDGGRHYFYLQQAGSEQMLKLATNGTYLELPIGGDLLENGKEYQWAISSDDNQEAAYLEFLSFDLMNQEDFETRMKEYKPLIAEFEALGVSEEIIKESLCRDLNFCFD</sequence>
<dbReference type="Proteomes" id="UP000718451">
    <property type="component" value="Unassembled WGS sequence"/>
</dbReference>
<accession>A0ABX1GPV8</accession>
<dbReference type="EMBL" id="JAAWWL010000001">
    <property type="protein sequence ID" value="NKI30990.1"/>
    <property type="molecule type" value="Genomic_DNA"/>
</dbReference>